<keyword evidence="1" id="KW-0472">Membrane</keyword>
<dbReference type="Proteomes" id="UP000323082">
    <property type="component" value="Unassembled WGS sequence"/>
</dbReference>
<accession>A0A5B2U2F9</accession>
<name>A0A5B2U2F9_9FLAO</name>
<feature type="transmembrane region" description="Helical" evidence="1">
    <location>
        <begin position="12"/>
        <end position="31"/>
    </location>
</feature>
<dbReference type="EMBL" id="VUNZ01000003">
    <property type="protein sequence ID" value="KAA2220627.1"/>
    <property type="molecule type" value="Genomic_DNA"/>
</dbReference>
<evidence type="ECO:0000313" key="2">
    <source>
        <dbReference type="EMBL" id="KAA2220627.1"/>
    </source>
</evidence>
<reference evidence="2 3" key="1">
    <citation type="journal article" date="2015" name="Int. J. Syst. Evol. Microbiol.">
        <title>Chryseobacterium sediminis sp. nov., isolated from a river sediment.</title>
        <authorList>
            <person name="Kampfer P."/>
            <person name="Busse H.J."/>
            <person name="McInroy J.A."/>
            <person name="Glaeser S.P."/>
        </authorList>
    </citation>
    <scope>NUCLEOTIDE SEQUENCE [LARGE SCALE GENOMIC DNA]</scope>
    <source>
        <strain evidence="2 3">IMT-174</strain>
    </source>
</reference>
<comment type="caution">
    <text evidence="2">The sequence shown here is derived from an EMBL/GenBank/DDBJ whole genome shotgun (WGS) entry which is preliminary data.</text>
</comment>
<evidence type="ECO:0008006" key="4">
    <source>
        <dbReference type="Google" id="ProtNLM"/>
    </source>
</evidence>
<feature type="transmembrane region" description="Helical" evidence="1">
    <location>
        <begin position="51"/>
        <end position="72"/>
    </location>
</feature>
<feature type="transmembrane region" description="Helical" evidence="1">
    <location>
        <begin position="111"/>
        <end position="133"/>
    </location>
</feature>
<feature type="transmembrane region" description="Helical" evidence="1">
    <location>
        <begin position="79"/>
        <end position="99"/>
    </location>
</feature>
<dbReference type="AlphaFoldDB" id="A0A5B2U2F9"/>
<evidence type="ECO:0000313" key="3">
    <source>
        <dbReference type="Proteomes" id="UP000323082"/>
    </source>
</evidence>
<keyword evidence="1" id="KW-0812">Transmembrane</keyword>
<keyword evidence="1" id="KW-1133">Transmembrane helix</keyword>
<gene>
    <name evidence="2" type="ORF">FW780_17290</name>
</gene>
<protein>
    <recommendedName>
        <fullName evidence="4">DUF4293 family protein</fullName>
    </recommendedName>
</protein>
<evidence type="ECO:0000256" key="1">
    <source>
        <dbReference type="SAM" id="Phobius"/>
    </source>
</evidence>
<proteinExistence type="predicted"/>
<organism evidence="2 3">
    <name type="scientific">Chryseobacterium sediminis</name>
    <dbReference type="NCBI Taxonomy" id="1679494"/>
    <lineage>
        <taxon>Bacteria</taxon>
        <taxon>Pseudomonadati</taxon>
        <taxon>Bacteroidota</taxon>
        <taxon>Flavobacteriia</taxon>
        <taxon>Flavobacteriales</taxon>
        <taxon>Weeksellaceae</taxon>
        <taxon>Chryseobacterium group</taxon>
        <taxon>Chryseobacterium</taxon>
    </lineage>
</organism>
<sequence>MLHDERILKHKFAYFFTIIFVLCWMIFFAYNMVNIFLRGYGLKEEYNTFKIIIYVLYFLILPLLTVTFVSIFKESKKMFFYLNLSLFFMLIFHVVIFNGKYQKIQNPSTGYVFSFILLNILLVVGPVVLINYFKHIPTENEIENIGKHKE</sequence>
<dbReference type="OrthoDB" id="1254914at2"/>